<dbReference type="AlphaFoldDB" id="Q6KIN0"/>
<evidence type="ECO:0000313" key="3">
    <source>
        <dbReference type="Proteomes" id="UP000009072"/>
    </source>
</evidence>
<sequence length="305" mass="35080">MKWKNNSIKPLTKDQIEIKTQEKLVKNPMTKRNIIVLLLGIYVLITIIAFSIHSSVVTETSFSILVSKIRETIADNGISVIGKSSKISFFARVLIFGSFEQWIFFTTISNLFVGFMMIFFALFSSKKLQRVFFVSISYITITFIIFWTLIAPVLNFNGGFDTFISINNHFINPVFAFVAYFLLKKRILSVTNRTIYYSSIPIYGYLLFAMILFFSSISLMKSIDASLTSGANVYSFLNFFEPFFYRGGSIPLVVFLNIIIVLLAFWIPVGLGFLLKFISRLKIDRYKILTMFIKEKFLTQKDLVS</sequence>
<keyword evidence="1" id="KW-1133">Transmembrane helix</keyword>
<dbReference type="OrthoDB" id="400065at2"/>
<dbReference type="EMBL" id="AE017308">
    <property type="protein sequence ID" value="AAT27546.1"/>
    <property type="molecule type" value="Genomic_DNA"/>
</dbReference>
<accession>Q6KIN0</accession>
<reference evidence="2 3" key="1">
    <citation type="journal article" date="2004" name="Genome Res.">
        <title>The complete genome and proteome of Mycoplasma mobile.</title>
        <authorList>
            <person name="Jaffe J.D."/>
            <person name="Stange-Thomann N."/>
            <person name="Smith C."/>
            <person name="DeCaprio D."/>
            <person name="Fisher S."/>
            <person name="Butler J."/>
            <person name="Calvo S."/>
            <person name="Elkins T."/>
            <person name="FitzGerald M.G."/>
            <person name="Hafez N."/>
            <person name="Kodira C.D."/>
            <person name="Major J."/>
            <person name="Wang S."/>
            <person name="Wilkinson J."/>
            <person name="Nicol R."/>
            <person name="Nusbaum C."/>
            <person name="Birren B."/>
            <person name="Berg H.C."/>
            <person name="Church G.M."/>
        </authorList>
    </citation>
    <scope>NUCLEOTIDE SEQUENCE [LARGE SCALE GENOMIC DNA]</scope>
    <source>
        <strain evidence="3">ATCC 43663 / 163K / NCTC 11711</strain>
    </source>
</reference>
<organism evidence="2 3">
    <name type="scientific">Mycoplasma mobile (strain ATCC 43663 / 163K / NCTC 11711)</name>
    <name type="common">Mesomycoplasma mobile</name>
    <dbReference type="NCBI Taxonomy" id="267748"/>
    <lineage>
        <taxon>Bacteria</taxon>
        <taxon>Bacillati</taxon>
        <taxon>Mycoplasmatota</taxon>
        <taxon>Mycoplasmoidales</taxon>
        <taxon>Metamycoplasmataceae</taxon>
        <taxon>Mesomycoplasma</taxon>
    </lineage>
</organism>
<keyword evidence="1" id="KW-0472">Membrane</keyword>
<feature type="transmembrane region" description="Helical" evidence="1">
    <location>
        <begin position="33"/>
        <end position="52"/>
    </location>
</feature>
<protein>
    <submittedName>
        <fullName evidence="2">Expressed protein</fullName>
    </submittedName>
</protein>
<keyword evidence="1" id="KW-0812">Transmembrane</keyword>
<evidence type="ECO:0000313" key="2">
    <source>
        <dbReference type="EMBL" id="AAT27546.1"/>
    </source>
</evidence>
<keyword evidence="3" id="KW-1185">Reference proteome</keyword>
<feature type="transmembrane region" description="Helical" evidence="1">
    <location>
        <begin position="195"/>
        <end position="217"/>
    </location>
</feature>
<gene>
    <name evidence="2" type="ordered locus">MMOB0600</name>
</gene>
<dbReference type="STRING" id="267748.MMOB0600"/>
<dbReference type="RefSeq" id="WP_011264580.1">
    <property type="nucleotide sequence ID" value="NC_006908.1"/>
</dbReference>
<dbReference type="HOGENOM" id="CLU_083587_0_0_14"/>
<feature type="transmembrane region" description="Helical" evidence="1">
    <location>
        <begin position="102"/>
        <end position="124"/>
    </location>
</feature>
<feature type="transmembrane region" description="Helical" evidence="1">
    <location>
        <begin position="162"/>
        <end position="183"/>
    </location>
</feature>
<dbReference type="Proteomes" id="UP000009072">
    <property type="component" value="Chromosome"/>
</dbReference>
<proteinExistence type="predicted"/>
<dbReference type="eggNOG" id="ENOG5031YJE">
    <property type="taxonomic scope" value="Bacteria"/>
</dbReference>
<dbReference type="NCBIfam" id="NF046009">
    <property type="entry name" value="MAGa3780_fam"/>
    <property type="match status" value="1"/>
</dbReference>
<name>Q6KIN0_MYCM1</name>
<feature type="transmembrane region" description="Helical" evidence="1">
    <location>
        <begin position="250"/>
        <end position="275"/>
    </location>
</feature>
<evidence type="ECO:0000256" key="1">
    <source>
        <dbReference type="SAM" id="Phobius"/>
    </source>
</evidence>
<feature type="transmembrane region" description="Helical" evidence="1">
    <location>
        <begin position="131"/>
        <end position="150"/>
    </location>
</feature>
<dbReference type="KEGG" id="mmo:MMOB0600"/>